<dbReference type="Proteomes" id="UP000245962">
    <property type="component" value="Unassembled WGS sequence"/>
</dbReference>
<organism evidence="1 2">
    <name type="scientific">Marixanthomonas spongiae</name>
    <dbReference type="NCBI Taxonomy" id="2174845"/>
    <lineage>
        <taxon>Bacteria</taxon>
        <taxon>Pseudomonadati</taxon>
        <taxon>Bacteroidota</taxon>
        <taxon>Flavobacteriia</taxon>
        <taxon>Flavobacteriales</taxon>
        <taxon>Flavobacteriaceae</taxon>
        <taxon>Marixanthomonas</taxon>
    </lineage>
</organism>
<dbReference type="OrthoDB" id="1439895at2"/>
<keyword evidence="2" id="KW-1185">Reference proteome</keyword>
<sequence length="121" mass="13529">MVKSKTYIAALLACIFLAKFLAIDANGLNVLFSESNITFVNPHCKTKNPPTESNKTADFLKADLSAPQFMALNGFCASQFQLQLFTWNVHISEPIAVFDEHFSSRLRYLYLDNASPPPRLA</sequence>
<gene>
    <name evidence="1" type="ORF">DDV96_01290</name>
</gene>
<evidence type="ECO:0000313" key="2">
    <source>
        <dbReference type="Proteomes" id="UP000245962"/>
    </source>
</evidence>
<accession>A0A2U0I7W0</accession>
<evidence type="ECO:0000313" key="1">
    <source>
        <dbReference type="EMBL" id="PVW17178.1"/>
    </source>
</evidence>
<protein>
    <submittedName>
        <fullName evidence="1">Uncharacterized protein</fullName>
    </submittedName>
</protein>
<dbReference type="EMBL" id="QEHR01000001">
    <property type="protein sequence ID" value="PVW17178.1"/>
    <property type="molecule type" value="Genomic_DNA"/>
</dbReference>
<name>A0A2U0I7W0_9FLAO</name>
<dbReference type="AlphaFoldDB" id="A0A2U0I7W0"/>
<reference evidence="1 2" key="1">
    <citation type="submission" date="2018-04" db="EMBL/GenBank/DDBJ databases">
        <title>Marixanthomonas spongiae HN-E44 sp. nov., isolated from a marine sponge.</title>
        <authorList>
            <person name="Luo L."/>
            <person name="Zhuang L."/>
        </authorList>
    </citation>
    <scope>NUCLEOTIDE SEQUENCE [LARGE SCALE GENOMIC DNA]</scope>
    <source>
        <strain evidence="1 2">HN-E44</strain>
    </source>
</reference>
<proteinExistence type="predicted"/>
<comment type="caution">
    <text evidence="1">The sequence shown here is derived from an EMBL/GenBank/DDBJ whole genome shotgun (WGS) entry which is preliminary data.</text>
</comment>